<evidence type="ECO:0000313" key="3">
    <source>
        <dbReference type="EMBL" id="MET3866105.1"/>
    </source>
</evidence>
<name>A0ABV2NHZ2_9HYPH</name>
<dbReference type="InterPro" id="IPR029052">
    <property type="entry name" value="Metallo-depent_PP-like"/>
</dbReference>
<comment type="similarity">
    <text evidence="1">Belongs to the metallophosphoesterase superfamily. YfcE family.</text>
</comment>
<accession>A0ABV2NHZ2</accession>
<dbReference type="Pfam" id="PF12850">
    <property type="entry name" value="Metallophos_2"/>
    <property type="match status" value="1"/>
</dbReference>
<dbReference type="InterPro" id="IPR024654">
    <property type="entry name" value="Calcineurin-like_PHP_lpxH"/>
</dbReference>
<dbReference type="EMBL" id="JBEPNW010000002">
    <property type="protein sequence ID" value="MET3866105.1"/>
    <property type="molecule type" value="Genomic_DNA"/>
</dbReference>
<gene>
    <name evidence="3" type="ORF">ABIC20_003414</name>
</gene>
<evidence type="ECO:0000313" key="4">
    <source>
        <dbReference type="Proteomes" id="UP001549119"/>
    </source>
</evidence>
<evidence type="ECO:0000256" key="1">
    <source>
        <dbReference type="ARBA" id="ARBA00008950"/>
    </source>
</evidence>
<reference evidence="3 4" key="1">
    <citation type="submission" date="2024-06" db="EMBL/GenBank/DDBJ databases">
        <title>Genomics of switchgrass bacterial isolates.</title>
        <authorList>
            <person name="Shade A."/>
        </authorList>
    </citation>
    <scope>NUCLEOTIDE SEQUENCE [LARGE SCALE GENOMIC DNA]</scope>
    <source>
        <strain evidence="3 4">PvP084</strain>
    </source>
</reference>
<protein>
    <submittedName>
        <fullName evidence="3">Calcineurin-like phosphoesterase family protein</fullName>
    </submittedName>
</protein>
<sequence>MTIFLTADQHFGHSQIARMCGRPFDDRDASAMNEAMVAAWNARVRPADDVWHVGDFAMRLKAGPLREIFDRLNGTKRLVRGNHDHRDTLDLPWAEPPRDLVETTVEGQKLVLCHFPMRAWRGSMGSAIHAYGHVHGLFEPTRLSLDVGVDAWPGMEPASLAQVVARVERSELEPEEQRLVRERRERA</sequence>
<evidence type="ECO:0000259" key="2">
    <source>
        <dbReference type="Pfam" id="PF12850"/>
    </source>
</evidence>
<dbReference type="Proteomes" id="UP001549119">
    <property type="component" value="Unassembled WGS sequence"/>
</dbReference>
<proteinExistence type="inferred from homology"/>
<organism evidence="3 4">
    <name type="scientific">Methylobacterium radiotolerans</name>
    <dbReference type="NCBI Taxonomy" id="31998"/>
    <lineage>
        <taxon>Bacteria</taxon>
        <taxon>Pseudomonadati</taxon>
        <taxon>Pseudomonadota</taxon>
        <taxon>Alphaproteobacteria</taxon>
        <taxon>Hyphomicrobiales</taxon>
        <taxon>Methylobacteriaceae</taxon>
        <taxon>Methylobacterium</taxon>
    </lineage>
</organism>
<keyword evidence="4" id="KW-1185">Reference proteome</keyword>
<dbReference type="RefSeq" id="WP_043074448.1">
    <property type="nucleotide sequence ID" value="NZ_JAZBNP010000001.1"/>
</dbReference>
<feature type="domain" description="Calcineurin-like phosphoesterase" evidence="2">
    <location>
        <begin position="1"/>
        <end position="136"/>
    </location>
</feature>
<dbReference type="SUPFAM" id="SSF56300">
    <property type="entry name" value="Metallo-dependent phosphatases"/>
    <property type="match status" value="1"/>
</dbReference>
<comment type="caution">
    <text evidence="3">The sequence shown here is derived from an EMBL/GenBank/DDBJ whole genome shotgun (WGS) entry which is preliminary data.</text>
</comment>
<dbReference type="Gene3D" id="3.60.21.10">
    <property type="match status" value="1"/>
</dbReference>